<organism evidence="2 3">
    <name type="scientific">Treponema bryantii</name>
    <dbReference type="NCBI Taxonomy" id="163"/>
    <lineage>
        <taxon>Bacteria</taxon>
        <taxon>Pseudomonadati</taxon>
        <taxon>Spirochaetota</taxon>
        <taxon>Spirochaetia</taxon>
        <taxon>Spirochaetales</taxon>
        <taxon>Treponemataceae</taxon>
        <taxon>Treponema</taxon>
    </lineage>
</organism>
<evidence type="ECO:0000313" key="3">
    <source>
        <dbReference type="Proteomes" id="UP000182737"/>
    </source>
</evidence>
<dbReference type="OrthoDB" id="362850at2"/>
<feature type="domain" description="6-hydroxymethylpterin diphosphokinase MptE-like" evidence="1">
    <location>
        <begin position="178"/>
        <end position="358"/>
    </location>
</feature>
<dbReference type="PANTHER" id="PTHR41786">
    <property type="entry name" value="MOTILITY ACCESSORY FACTOR MAF"/>
    <property type="match status" value="1"/>
</dbReference>
<protein>
    <recommendedName>
        <fullName evidence="1">6-hydroxymethylpterin diphosphokinase MptE-like domain-containing protein</fullName>
    </recommendedName>
</protein>
<dbReference type="PANTHER" id="PTHR41786:SF1">
    <property type="entry name" value="6-HYDROXYMETHYLPTERIN DIPHOSPHOKINASE MPTE-LIKE DOMAIN-CONTAINING PROTEIN"/>
    <property type="match status" value="1"/>
</dbReference>
<dbReference type="Pfam" id="PF01973">
    <property type="entry name" value="MptE-like"/>
    <property type="match status" value="1"/>
</dbReference>
<dbReference type="RefSeq" id="WP_074930944.1">
    <property type="nucleotide sequence ID" value="NZ_FORI01000003.1"/>
</dbReference>
<keyword evidence="3" id="KW-1185">Reference proteome</keyword>
<evidence type="ECO:0000259" key="1">
    <source>
        <dbReference type="Pfam" id="PF01973"/>
    </source>
</evidence>
<dbReference type="Proteomes" id="UP000182737">
    <property type="component" value="Unassembled WGS sequence"/>
</dbReference>
<dbReference type="InterPro" id="IPR002826">
    <property type="entry name" value="MptE-like"/>
</dbReference>
<dbReference type="EMBL" id="FORI01000003">
    <property type="protein sequence ID" value="SFI60788.1"/>
    <property type="molecule type" value="Genomic_DNA"/>
</dbReference>
<evidence type="ECO:0000313" key="2">
    <source>
        <dbReference type="EMBL" id="SFI60788.1"/>
    </source>
</evidence>
<gene>
    <name evidence="2" type="ORF">SAMN04487775_10393</name>
</gene>
<proteinExistence type="predicted"/>
<name>A0A1I3JLB0_9SPIR</name>
<reference evidence="3" key="1">
    <citation type="submission" date="2016-10" db="EMBL/GenBank/DDBJ databases">
        <authorList>
            <person name="Varghese N."/>
            <person name="Submissions S."/>
        </authorList>
    </citation>
    <scope>NUCLEOTIDE SEQUENCE [LARGE SCALE GENOMIC DNA]</scope>
    <source>
        <strain evidence="3">XBD1002</strain>
    </source>
</reference>
<sequence>MEEKIIQKPCAVQKIETSQGFSVSYKEHFLYSKYNPSKNIITAVENLQLLPGTIILCCSPLLGYGLSELLSNLPENCLIVLCEAEKELYDFTVTEKCLDVSDKRVLCYQPENLNNLPLQLYDLATTGVYKRVQRLDMSAGTAFNKDFYDRLFSACSDSVMTFWKNRITLTKFGRRYSKNLFENLHYLGKSKPITDFFGAVNKPIIVFGAGESTQKLISSLRTQNAKKSSFSDYFILCADTALQPLLKNGIKPDGVFIEEAQTVISKAFIGVPDDIRIFAGLSSIPALAHKTDNKNISYFFTEYTKAAFLDNLKSRNFMPPSNMPFGSVGLTAVHYALKFRKDDSVPVYVTGLDFSYSTGITHTKNALAHILRLITGNRLTSIANYNAAYGTGTEKFIDKSSKIFITSPSLKSYAMMFNNFFGETKNLFDSGECGIPLAIPRAFPEPLEKNEINVKDTEYSEIQKNDIKNYLQSEKDALEKLRDLLTGKTELQGDKLSEEVRRIVEPREYLYLHFPDGHKFELNQSFLNRIRSELDFFIKYL</sequence>
<accession>A0A1I3JLB0</accession>
<dbReference type="AlphaFoldDB" id="A0A1I3JLB0"/>